<feature type="compositionally biased region" description="Polar residues" evidence="1">
    <location>
        <begin position="536"/>
        <end position="559"/>
    </location>
</feature>
<feature type="region of interest" description="Disordered" evidence="1">
    <location>
        <begin position="1"/>
        <end position="181"/>
    </location>
</feature>
<feature type="region of interest" description="Disordered" evidence="1">
    <location>
        <begin position="536"/>
        <end position="561"/>
    </location>
</feature>
<dbReference type="SUPFAM" id="SSF52266">
    <property type="entry name" value="SGNH hydrolase"/>
    <property type="match status" value="1"/>
</dbReference>
<dbReference type="Gene3D" id="3.40.50.1110">
    <property type="entry name" value="SGNH hydrolase"/>
    <property type="match status" value="1"/>
</dbReference>
<feature type="compositionally biased region" description="Polar residues" evidence="1">
    <location>
        <begin position="56"/>
        <end position="79"/>
    </location>
</feature>
<evidence type="ECO:0000313" key="2">
    <source>
        <dbReference type="EMBL" id="CAG6686373.1"/>
    </source>
</evidence>
<protein>
    <submittedName>
        <fullName evidence="2">Uncharacterized protein</fullName>
    </submittedName>
</protein>
<organism evidence="2">
    <name type="scientific">Cacopsylla melanoneura</name>
    <dbReference type="NCBI Taxonomy" id="428564"/>
    <lineage>
        <taxon>Eukaryota</taxon>
        <taxon>Metazoa</taxon>
        <taxon>Ecdysozoa</taxon>
        <taxon>Arthropoda</taxon>
        <taxon>Hexapoda</taxon>
        <taxon>Insecta</taxon>
        <taxon>Pterygota</taxon>
        <taxon>Neoptera</taxon>
        <taxon>Paraneoptera</taxon>
        <taxon>Hemiptera</taxon>
        <taxon>Sternorrhyncha</taxon>
        <taxon>Psylloidea</taxon>
        <taxon>Psyllidae</taxon>
        <taxon>Psyllinae</taxon>
        <taxon>Cacopsylla</taxon>
    </lineage>
</organism>
<name>A0A8D8X8N3_9HEMI</name>
<dbReference type="AlphaFoldDB" id="A0A8D8X8N3"/>
<feature type="region of interest" description="Disordered" evidence="1">
    <location>
        <begin position="602"/>
        <end position="621"/>
    </location>
</feature>
<feature type="compositionally biased region" description="Polar residues" evidence="1">
    <location>
        <begin position="34"/>
        <end position="44"/>
    </location>
</feature>
<proteinExistence type="predicted"/>
<accession>A0A8D8X8N3</accession>
<sequence length="621" mass="69972">MKPFDQRKQPPRSKKISNNANIRNISLSLNINNQTTENMVQTTKETPKRVTRQKTKPTVTSLLIQSKTKPINNQEPNTKPHSKQKPNTKAISKQKTNTKIDSSRKANTKVDSTQKLIGNIDSNKEPNSKNSTDIKFGNYKDPSRKNTKNTETTTKSPMPLSLTESTTNNKPNSKGHQTHDAPKHLQIISEVSSPKPNDLDLSSSTEQVIDKARSPITLIVTSQPTTNIQGTQTVIEGKEWDNMREGFLDKICSQEKEIIDLKNQIKSLESILQNTITHPASIKPSEIDFVPIIECEKGTNPKNTITSCFIIGDSHVRGLSDKVNQLIPSSCKIEAFFQPGAGFNDVAQTHEQSPNLVTTETLDSIVLICGTNDVFTTPWDTVKRALDSLTAKFDECKQFCLVGIPQRFDEKKLNFHIHRLNMKIRNYVKSIIGNLKFCYIDPTKFLKFNDYAFDKIHLNKSGKEKLSYRIKKALEKTFSFKKSNVIKNQLSADQQSNSDIDILELSVPQSYERNINYTSNSSYAQTLVLNPKSPCPTMNSRTNSRHIGSTPNNIANPTRNSLNSSYSQNYYRLTQNINMSTLSNDSTFMFPTPIPRLEPGYNRAHWKQNGNFPSKGQTPAT</sequence>
<dbReference type="InterPro" id="IPR036514">
    <property type="entry name" value="SGNH_hydro_sf"/>
</dbReference>
<feature type="compositionally biased region" description="Polar residues" evidence="1">
    <location>
        <begin position="608"/>
        <end position="621"/>
    </location>
</feature>
<feature type="compositionally biased region" description="Polar residues" evidence="1">
    <location>
        <begin position="162"/>
        <end position="175"/>
    </location>
</feature>
<feature type="compositionally biased region" description="Polar residues" evidence="1">
    <location>
        <begin position="87"/>
        <end position="100"/>
    </location>
</feature>
<feature type="compositionally biased region" description="Low complexity" evidence="1">
    <location>
        <begin position="16"/>
        <end position="33"/>
    </location>
</feature>
<dbReference type="EMBL" id="HBUF01275908">
    <property type="protein sequence ID" value="CAG6686373.1"/>
    <property type="molecule type" value="Transcribed_RNA"/>
</dbReference>
<evidence type="ECO:0000256" key="1">
    <source>
        <dbReference type="SAM" id="MobiDB-lite"/>
    </source>
</evidence>
<reference evidence="2" key="1">
    <citation type="submission" date="2021-05" db="EMBL/GenBank/DDBJ databases">
        <authorList>
            <person name="Alioto T."/>
            <person name="Alioto T."/>
            <person name="Gomez Garrido J."/>
        </authorList>
    </citation>
    <scope>NUCLEOTIDE SEQUENCE</scope>
</reference>